<dbReference type="SUPFAM" id="SSF111331">
    <property type="entry name" value="NAD kinase/diacylglycerol kinase-like"/>
    <property type="match status" value="1"/>
</dbReference>
<keyword evidence="1" id="KW-0808">Transferase</keyword>
<reference evidence="1 2" key="1">
    <citation type="journal article" date="2014" name="BMC Genomics">
        <title>Architecture and functions of a multipartite genome of the methylotrophic bacterium Paracoccus aminophilus JCM 7686, containing primary and secondary chromids.</title>
        <authorList>
            <person name="Dziewit L."/>
            <person name="Czarnecki J."/>
            <person name="Wibberg D."/>
            <person name="Radlinska M."/>
            <person name="Mrozek P."/>
            <person name="Szymczak M."/>
            <person name="Schluter A."/>
            <person name="Puhler A."/>
            <person name="Bartosik D."/>
        </authorList>
    </citation>
    <scope>NUCLEOTIDE SEQUENCE [LARGE SCALE GENOMIC DNA]</scope>
    <source>
        <strain evidence="1">JCM 7686</strain>
        <plasmid evidence="2">Plasmid pAMI4</plasmid>
    </source>
</reference>
<dbReference type="HOGENOM" id="CLU_064691_0_0_5"/>
<dbReference type="PATRIC" id="fig|1367847.3.peg.3760"/>
<accession>S5Z031</accession>
<dbReference type="AlphaFoldDB" id="S5Z031"/>
<dbReference type="InterPro" id="IPR011386">
    <property type="entry name" value="Put_ATP-NAD_kin"/>
</dbReference>
<dbReference type="GO" id="GO:0006741">
    <property type="term" value="P:NADP+ biosynthetic process"/>
    <property type="evidence" value="ECO:0007669"/>
    <property type="project" value="InterPro"/>
</dbReference>
<gene>
    <name evidence="1" type="ORF">JCM7686_pAMI4p130</name>
</gene>
<organism evidence="1 2">
    <name type="scientific">Paracoccus aminophilus JCM 7686</name>
    <dbReference type="NCBI Taxonomy" id="1367847"/>
    <lineage>
        <taxon>Bacteria</taxon>
        <taxon>Pseudomonadati</taxon>
        <taxon>Pseudomonadota</taxon>
        <taxon>Alphaproteobacteria</taxon>
        <taxon>Rhodobacterales</taxon>
        <taxon>Paracoccaceae</taxon>
        <taxon>Paracoccus</taxon>
    </lineage>
</organism>
<protein>
    <submittedName>
        <fullName evidence="1">ATP-NAD/AcoX kinase</fullName>
    </submittedName>
</protein>
<evidence type="ECO:0000313" key="2">
    <source>
        <dbReference type="Proteomes" id="UP000015480"/>
    </source>
</evidence>
<dbReference type="PANTHER" id="PTHR40697:SF2">
    <property type="entry name" value="ATP-NAD KINASE-RELATED"/>
    <property type="match status" value="1"/>
</dbReference>
<keyword evidence="1" id="KW-0418">Kinase</keyword>
<dbReference type="Pfam" id="PF20143">
    <property type="entry name" value="NAD_kinase_C"/>
    <property type="match status" value="1"/>
</dbReference>
<dbReference type="GO" id="GO:0051287">
    <property type="term" value="F:NAD binding"/>
    <property type="evidence" value="ECO:0007669"/>
    <property type="project" value="UniProtKB-ARBA"/>
</dbReference>
<dbReference type="Pfam" id="PF01513">
    <property type="entry name" value="NAD_kinase"/>
    <property type="match status" value="1"/>
</dbReference>
<proteinExistence type="predicted"/>
<geneLocation type="plasmid" evidence="1 2">
    <name>pAMI4</name>
</geneLocation>
<sequence length="372" mass="38994">MRIGLIVNPFAGMGGALGLKGTDGQSLAIARAQGAIPVAGPKARRALRVLAARAPKSEVVTIPGALGADWLDGLDLTTTVLNPAISTGTAEDTRDAVRTLLAAGCELIVFAGGDGTARDIAAIAPPELALLGIPSGVKMHSAVFAISPEAAGGIWAEIETNPSQIDWMNNAEIVDIDESSLRLGRLSPRIFSHVRVPIARNRMQASKGGPRQDWSQMMHSAAAEIAAEMEPETLYIIGPGTSAMAVPEALALRSTLLGVDAIRNRRLVARDASRGELEALAGQGEVRIVLGITGRQGFLLGRGNQQISPELIARAGFKGLIVLASEPKLLALAQPALWVDTGDPTLDAELEGFAQIRTGAGRRLMMRVRKAN</sequence>
<keyword evidence="2" id="KW-1185">Reference proteome</keyword>
<name>S5Z031_PARAH</name>
<dbReference type="InterPro" id="IPR016064">
    <property type="entry name" value="NAD/diacylglycerol_kinase_sf"/>
</dbReference>
<dbReference type="eggNOG" id="COG3199">
    <property type="taxonomic scope" value="Bacteria"/>
</dbReference>
<dbReference type="PANTHER" id="PTHR40697">
    <property type="entry name" value="ACETOIN CATABOLISM PROTEIN X"/>
    <property type="match status" value="1"/>
</dbReference>
<dbReference type="InterPro" id="IPR002504">
    <property type="entry name" value="NADK"/>
</dbReference>
<dbReference type="InterPro" id="IPR039065">
    <property type="entry name" value="AcoX-like"/>
</dbReference>
<dbReference type="EMBL" id="CP006652">
    <property type="protein sequence ID" value="AGT10821.1"/>
    <property type="molecule type" value="Genomic_DNA"/>
</dbReference>
<evidence type="ECO:0000313" key="1">
    <source>
        <dbReference type="EMBL" id="AGT10821.1"/>
    </source>
</evidence>
<dbReference type="KEGG" id="pami:JCM7686_pAMI4p130"/>
<dbReference type="PIRSF" id="PIRSF016907">
    <property type="entry name" value="Kin_ATP-NAD"/>
    <property type="match status" value="1"/>
</dbReference>
<dbReference type="Proteomes" id="UP000015480">
    <property type="component" value="Plasmid pAMI4"/>
</dbReference>
<dbReference type="GO" id="GO:0005524">
    <property type="term" value="F:ATP binding"/>
    <property type="evidence" value="ECO:0007669"/>
    <property type="project" value="UniProtKB-ARBA"/>
</dbReference>
<dbReference type="GO" id="GO:0003951">
    <property type="term" value="F:NAD+ kinase activity"/>
    <property type="evidence" value="ECO:0007669"/>
    <property type="project" value="InterPro"/>
</dbReference>
<keyword evidence="1" id="KW-0614">Plasmid</keyword>